<keyword evidence="3" id="KW-0408">Iron</keyword>
<keyword evidence="2" id="KW-0479">Metal-binding</keyword>
<evidence type="ECO:0000256" key="2">
    <source>
        <dbReference type="ARBA" id="ARBA00022723"/>
    </source>
</evidence>
<feature type="non-terminal residue" evidence="6">
    <location>
        <position position="269"/>
    </location>
</feature>
<dbReference type="InterPro" id="IPR051805">
    <property type="entry name" value="Dehydratase_Activator_Redct"/>
</dbReference>
<dbReference type="Pfam" id="PF01869">
    <property type="entry name" value="BcrAD_BadFG"/>
    <property type="match status" value="1"/>
</dbReference>
<dbReference type="Gene3D" id="3.30.420.40">
    <property type="match status" value="2"/>
</dbReference>
<organism evidence="6">
    <name type="scientific">Magnetospirillum sp. pMbN1</name>
    <dbReference type="NCBI Taxonomy" id="1007128"/>
    <lineage>
        <taxon>Bacteria</taxon>
        <taxon>Pseudomonadati</taxon>
        <taxon>Pseudomonadota</taxon>
        <taxon>Alphaproteobacteria</taxon>
        <taxon>Rhodospirillales</taxon>
        <taxon>Rhodospirillaceae</taxon>
        <taxon>Magnetospirillum</taxon>
    </lineage>
</organism>
<sequence length="269" mass="27946">MKYTAGVDVGSTQTKAVIIDESKRIVARALTDTGANVTQAAQNAFDLACADGGIDPKSVGYVIGTGYGRYKVTFGDKQVTEISCHGRGAAHMFPGTGTVIDMGGQDSKAIRVKPDGEIIDFCMNDKCAAGTGRFLGAAAMALGMSLGDLGPVSLKSTKPVKISTTCTVFAEAEVLSWLGKGKAVEDILWGVHKSIASRSYGLLRRTGITGEITFTGGVAKNPGMVKALEEALGKPLNVSDDSHYMGALGAALFAMDYLIAGEAPARKEA</sequence>
<keyword evidence="4" id="KW-0411">Iron-sulfur</keyword>
<accession>A0A0F6NYT1</accession>
<evidence type="ECO:0000256" key="3">
    <source>
        <dbReference type="ARBA" id="ARBA00023004"/>
    </source>
</evidence>
<dbReference type="GO" id="GO:0051536">
    <property type="term" value="F:iron-sulfur cluster binding"/>
    <property type="evidence" value="ECO:0007669"/>
    <property type="project" value="UniProtKB-KW"/>
</dbReference>
<dbReference type="InterPro" id="IPR043129">
    <property type="entry name" value="ATPase_NBD"/>
</dbReference>
<dbReference type="SUPFAM" id="SSF53067">
    <property type="entry name" value="Actin-like ATPase domain"/>
    <property type="match status" value="1"/>
</dbReference>
<dbReference type="AlphaFoldDB" id="A0A0F6NYT1"/>
<dbReference type="InterPro" id="IPR008275">
    <property type="entry name" value="CoA_E_activase_dom"/>
</dbReference>
<evidence type="ECO:0000259" key="5">
    <source>
        <dbReference type="Pfam" id="PF01869"/>
    </source>
</evidence>
<evidence type="ECO:0000256" key="4">
    <source>
        <dbReference type="ARBA" id="ARBA00023014"/>
    </source>
</evidence>
<dbReference type="PANTHER" id="PTHR32329:SF2">
    <property type="entry name" value="BIFUNCTIONAL PROTEIN [INCLUDES 2-HYDROXYACYL-COA DEHYDRATASE (N-TER) AND ITS ACTIVATOR DOMAIN (C_TERM)"/>
    <property type="match status" value="1"/>
</dbReference>
<dbReference type="NCBIfam" id="TIGR00241">
    <property type="entry name" value="CoA_E_activ"/>
    <property type="match status" value="1"/>
</dbReference>
<comment type="cofactor">
    <cofactor evidence="1">
        <name>[4Fe-4S] cluster</name>
        <dbReference type="ChEBI" id="CHEBI:49883"/>
    </cofactor>
</comment>
<proteinExistence type="predicted"/>
<feature type="domain" description="ATPase BadF/BadG/BcrA/BcrD type" evidence="5">
    <location>
        <begin position="6"/>
        <end position="254"/>
    </location>
</feature>
<name>A0A0F6NYT1_9PROT</name>
<dbReference type="CDD" id="cd24104">
    <property type="entry name" value="ASKHA_NBD_benz_CoA_BcrA_BadF"/>
    <property type="match status" value="1"/>
</dbReference>
<reference evidence="6" key="1">
    <citation type="journal article" date="2012" name="Environ. Microbiol.">
        <title>Anaerobic degradation of 4-methylbenzoate via a specific 4-methylbenzoyl-CoA pathway.</title>
        <authorList>
            <person name="Lahme S."/>
            <person name="Eberlein C."/>
            <person name="Jarling R."/>
            <person name="Kube M."/>
            <person name="Boll M."/>
            <person name="Wilkes H."/>
            <person name="Reinhardt R."/>
            <person name="Rabus R."/>
        </authorList>
    </citation>
    <scope>NUCLEOTIDE SEQUENCE</scope>
    <source>
        <strain evidence="6">PMbN1</strain>
    </source>
</reference>
<evidence type="ECO:0000256" key="1">
    <source>
        <dbReference type="ARBA" id="ARBA00001966"/>
    </source>
</evidence>
<dbReference type="EMBL" id="KF941522">
    <property type="protein sequence ID" value="AIW63092.1"/>
    <property type="molecule type" value="Genomic_DNA"/>
</dbReference>
<dbReference type="InterPro" id="IPR002731">
    <property type="entry name" value="ATPase_BadF"/>
</dbReference>
<dbReference type="PANTHER" id="PTHR32329">
    <property type="entry name" value="BIFUNCTIONAL PROTEIN [INCLUDES 2-HYDROXYACYL-COA DEHYDRATASE (N-TER) AND ITS ACTIVATOR DOMAIN (C_TERM)-RELATED"/>
    <property type="match status" value="1"/>
</dbReference>
<evidence type="ECO:0000313" key="6">
    <source>
        <dbReference type="EMBL" id="AIW63092.1"/>
    </source>
</evidence>
<protein>
    <submittedName>
        <fullName evidence="6">4-methylbenzoyl-CoA reductase subunit A</fullName>
    </submittedName>
</protein>
<dbReference type="GO" id="GO:0046872">
    <property type="term" value="F:metal ion binding"/>
    <property type="evidence" value="ECO:0007669"/>
    <property type="project" value="UniProtKB-KW"/>
</dbReference>
<reference evidence="6" key="2">
    <citation type="submission" date="2013-12" db="EMBL/GenBank/DDBJ databases">
        <title>Benzoate is the preferred substrate of Magnetospirillum sp. pMbN1 from ternary substrate mixtures.</title>
        <authorList>
            <person name="Lahme S."/>
            <person name="Trautwein K."/>
            <person name="Strijkstra A."/>
            <person name="Dorries M."/>
            <person name="Wohlbrand L."/>
            <person name="Rabus R."/>
        </authorList>
    </citation>
    <scope>NUCLEOTIDE SEQUENCE</scope>
    <source>
        <strain evidence="6">PMbN1</strain>
    </source>
</reference>